<dbReference type="FunCoup" id="A0A6I9SFS8">
    <property type="interactions" value="139"/>
</dbReference>
<comment type="function">
    <text evidence="1">Potential calcium sensor.</text>
</comment>
<dbReference type="AlphaFoldDB" id="A0A6I9SFS8"/>
<dbReference type="SMART" id="SM00054">
    <property type="entry name" value="EFh"/>
    <property type="match status" value="3"/>
</dbReference>
<name>A0A6I9SFS8_ELAGV</name>
<evidence type="ECO:0000256" key="2">
    <source>
        <dbReference type="ARBA" id="ARBA00022723"/>
    </source>
</evidence>
<feature type="domain" description="EF-hand" evidence="5">
    <location>
        <begin position="109"/>
        <end position="144"/>
    </location>
</feature>
<evidence type="ECO:0000313" key="7">
    <source>
        <dbReference type="RefSeq" id="XP_010943035.1"/>
    </source>
</evidence>
<dbReference type="CDD" id="cd00051">
    <property type="entry name" value="EFh"/>
    <property type="match status" value="1"/>
</dbReference>
<evidence type="ECO:0000259" key="5">
    <source>
        <dbReference type="PROSITE" id="PS50222"/>
    </source>
</evidence>
<dbReference type="RefSeq" id="XP_010943035.1">
    <property type="nucleotide sequence ID" value="XM_010944733.2"/>
</dbReference>
<proteinExistence type="predicted"/>
<dbReference type="Gene3D" id="1.10.238.10">
    <property type="entry name" value="EF-hand"/>
    <property type="match status" value="2"/>
</dbReference>
<dbReference type="SUPFAM" id="SSF47473">
    <property type="entry name" value="EF-hand"/>
    <property type="match status" value="1"/>
</dbReference>
<reference evidence="7" key="1">
    <citation type="submission" date="2025-08" db="UniProtKB">
        <authorList>
            <consortium name="RefSeq"/>
        </authorList>
    </citation>
    <scope>IDENTIFICATION</scope>
</reference>
<evidence type="ECO:0000256" key="3">
    <source>
        <dbReference type="ARBA" id="ARBA00022737"/>
    </source>
</evidence>
<dbReference type="InterPro" id="IPR018247">
    <property type="entry name" value="EF_Hand_1_Ca_BS"/>
</dbReference>
<organism evidence="6 7">
    <name type="scientific">Elaeis guineensis var. tenera</name>
    <name type="common">Oil palm</name>
    <dbReference type="NCBI Taxonomy" id="51953"/>
    <lineage>
        <taxon>Eukaryota</taxon>
        <taxon>Viridiplantae</taxon>
        <taxon>Streptophyta</taxon>
        <taxon>Embryophyta</taxon>
        <taxon>Tracheophyta</taxon>
        <taxon>Spermatophyta</taxon>
        <taxon>Magnoliopsida</taxon>
        <taxon>Liliopsida</taxon>
        <taxon>Arecaceae</taxon>
        <taxon>Arecoideae</taxon>
        <taxon>Cocoseae</taxon>
        <taxon>Elaeidinae</taxon>
        <taxon>Elaeis</taxon>
    </lineage>
</organism>
<evidence type="ECO:0000313" key="6">
    <source>
        <dbReference type="Proteomes" id="UP000504607"/>
    </source>
</evidence>
<keyword evidence="4" id="KW-0106">Calcium</keyword>
<dbReference type="KEGG" id="egu:105060879"/>
<keyword evidence="3" id="KW-0677">Repeat</keyword>
<dbReference type="InterPro" id="IPR039647">
    <property type="entry name" value="EF_hand_pair_protein_CML-like"/>
</dbReference>
<keyword evidence="2" id="KW-0479">Metal-binding</keyword>
<dbReference type="PROSITE" id="PS00018">
    <property type="entry name" value="EF_HAND_1"/>
    <property type="match status" value="2"/>
</dbReference>
<dbReference type="GeneID" id="105060879"/>
<gene>
    <name evidence="7" type="primary">LOC105060879</name>
</gene>
<dbReference type="InterPro" id="IPR011992">
    <property type="entry name" value="EF-hand-dom_pair"/>
</dbReference>
<dbReference type="PROSITE" id="PS50222">
    <property type="entry name" value="EF_HAND_2"/>
    <property type="match status" value="2"/>
</dbReference>
<dbReference type="InterPro" id="IPR002048">
    <property type="entry name" value="EF_hand_dom"/>
</dbReference>
<dbReference type="PANTHER" id="PTHR10891">
    <property type="entry name" value="EF-HAND CALCIUM-BINDING DOMAIN CONTAINING PROTEIN"/>
    <property type="match status" value="1"/>
</dbReference>
<feature type="domain" description="EF-hand" evidence="5">
    <location>
        <begin position="145"/>
        <end position="180"/>
    </location>
</feature>
<dbReference type="Proteomes" id="UP000504607">
    <property type="component" value="Unplaced"/>
</dbReference>
<protein>
    <submittedName>
        <fullName evidence="7">Calmodulin-like protein 1</fullName>
    </submittedName>
</protein>
<evidence type="ECO:0000256" key="1">
    <source>
        <dbReference type="ARBA" id="ARBA00003291"/>
    </source>
</evidence>
<dbReference type="Pfam" id="PF00036">
    <property type="entry name" value="EF-hand_1"/>
    <property type="match status" value="1"/>
</dbReference>
<dbReference type="Pfam" id="PF13499">
    <property type="entry name" value="EF-hand_7"/>
    <property type="match status" value="1"/>
</dbReference>
<dbReference type="FunFam" id="1.10.238.10:FF:000089">
    <property type="entry name" value="calmodulin-like protein 3"/>
    <property type="match status" value="1"/>
</dbReference>
<evidence type="ECO:0000256" key="4">
    <source>
        <dbReference type="ARBA" id="ARBA00022837"/>
    </source>
</evidence>
<dbReference type="InParanoid" id="A0A6I9SFS8"/>
<sequence length="181" mass="21083">MSKLRILNFQLSLSRRLPLKPVKWLSIKDRQVSDLGLFFKPNVEEMKQVFDKISEKSDKISENNLKSLLEKLGKANAACEAKRMIEVADLDRDGFIDFNEFMQVHKKGIRTREIKCAFWMFDQDKDGRISAEELQNMLEKLGENHTLDDCRRMIKHVDKNGDGFVDMDDFLAMMTCTMELA</sequence>
<dbReference type="GO" id="GO:0005509">
    <property type="term" value="F:calcium ion binding"/>
    <property type="evidence" value="ECO:0007669"/>
    <property type="project" value="InterPro"/>
</dbReference>
<dbReference type="OrthoDB" id="26525at2759"/>
<accession>A0A6I9SFS8</accession>
<keyword evidence="6" id="KW-1185">Reference proteome</keyword>